<reference evidence="1 2" key="1">
    <citation type="submission" date="2019-09" db="EMBL/GenBank/DDBJ databases">
        <authorList>
            <person name="Cao W.R."/>
        </authorList>
    </citation>
    <scope>NUCLEOTIDE SEQUENCE [LARGE SCALE GENOMIC DNA]</scope>
    <source>
        <strain evidence="2">a4</strain>
    </source>
</reference>
<dbReference type="Gene3D" id="3.90.550.10">
    <property type="entry name" value="Spore Coat Polysaccharide Biosynthesis Protein SpsA, Chain A"/>
    <property type="match status" value="1"/>
</dbReference>
<dbReference type="EMBL" id="WAAU01000003">
    <property type="protein sequence ID" value="KAB1160683.1"/>
    <property type="molecule type" value="Genomic_DNA"/>
</dbReference>
<protein>
    <submittedName>
        <fullName evidence="1">DUF2064 domain-containing protein</fullName>
    </submittedName>
</protein>
<proteinExistence type="predicted"/>
<keyword evidence="2" id="KW-1185">Reference proteome</keyword>
<organism evidence="1 2">
    <name type="scientific">Tenacibaculum aiptasiae</name>
    <dbReference type="NCBI Taxonomy" id="426481"/>
    <lineage>
        <taxon>Bacteria</taxon>
        <taxon>Pseudomonadati</taxon>
        <taxon>Bacteroidota</taxon>
        <taxon>Flavobacteriia</taxon>
        <taxon>Flavobacteriales</taxon>
        <taxon>Flavobacteriaceae</taxon>
        <taxon>Tenacibaculum</taxon>
    </lineage>
</organism>
<name>A0A7J5ASR2_9FLAO</name>
<dbReference type="OrthoDB" id="9798250at2"/>
<evidence type="ECO:0000313" key="1">
    <source>
        <dbReference type="EMBL" id="KAB1160683.1"/>
    </source>
</evidence>
<gene>
    <name evidence="1" type="ORF">F7018_02065</name>
</gene>
<dbReference type="PANTHER" id="PTHR36529">
    <property type="entry name" value="SLL1095 PROTEIN"/>
    <property type="match status" value="1"/>
</dbReference>
<evidence type="ECO:0000313" key="2">
    <source>
        <dbReference type="Proteomes" id="UP000467305"/>
    </source>
</evidence>
<dbReference type="PANTHER" id="PTHR36529:SF1">
    <property type="entry name" value="GLYCOSYLTRANSFERASE"/>
    <property type="match status" value="1"/>
</dbReference>
<comment type="caution">
    <text evidence="1">The sequence shown here is derived from an EMBL/GenBank/DDBJ whole genome shotgun (WGS) entry which is preliminary data.</text>
</comment>
<dbReference type="Pfam" id="PF09837">
    <property type="entry name" value="DUF2064"/>
    <property type="match status" value="1"/>
</dbReference>
<dbReference type="AlphaFoldDB" id="A0A7J5ASR2"/>
<dbReference type="Proteomes" id="UP000467305">
    <property type="component" value="Unassembled WGS sequence"/>
</dbReference>
<sequence>MIHYQKQTAILLFAYSPEKEANHKVFEKSKKLFQQLNQKTFEKAQKTGTDVLVITEKQQIGSSFGERFANAIQTVFNKGYLQIITIGNDSPNLKTSHLLKALHNLENGNATLGPSYDGGTYLISLNKEQFSLEAFKKITWNTHKVFSELKNYFVKRNINITQLAYLADIDSKKDIYFFIDQFKNSFSLLRELIELNTNKVISFLENLYTSKSYSYSFFNKGSPITL</sequence>
<dbReference type="RefSeq" id="WP_150898312.1">
    <property type="nucleotide sequence ID" value="NZ_WAAU01000003.1"/>
</dbReference>
<dbReference type="InterPro" id="IPR029044">
    <property type="entry name" value="Nucleotide-diphossugar_trans"/>
</dbReference>
<dbReference type="InterPro" id="IPR018641">
    <property type="entry name" value="Trfase_1_rSAM/seldom-assoc"/>
</dbReference>
<accession>A0A7J5ASR2</accession>
<dbReference type="SUPFAM" id="SSF53448">
    <property type="entry name" value="Nucleotide-diphospho-sugar transferases"/>
    <property type="match status" value="1"/>
</dbReference>